<dbReference type="SUPFAM" id="SSF47781">
    <property type="entry name" value="RuvA domain 2-like"/>
    <property type="match status" value="1"/>
</dbReference>
<feature type="region of interest" description="Disordered" evidence="10">
    <location>
        <begin position="7"/>
        <end position="41"/>
    </location>
</feature>
<evidence type="ECO:0000256" key="6">
    <source>
        <dbReference type="ARBA" id="ARBA00022801"/>
    </source>
</evidence>
<name>A0ABD3QMT7_9STRA</name>
<accession>A0ABD3QMT7</accession>
<evidence type="ECO:0000256" key="3">
    <source>
        <dbReference type="ARBA" id="ARBA00022722"/>
    </source>
</evidence>
<dbReference type="Pfam" id="PF02732">
    <property type="entry name" value="ERCC4"/>
    <property type="match status" value="1"/>
</dbReference>
<dbReference type="GO" id="GO:0004519">
    <property type="term" value="F:endonuclease activity"/>
    <property type="evidence" value="ECO:0007669"/>
    <property type="project" value="UniProtKB-KW"/>
</dbReference>
<dbReference type="CDD" id="cd20078">
    <property type="entry name" value="XPF_nuclease_XPF_euk"/>
    <property type="match status" value="1"/>
</dbReference>
<evidence type="ECO:0000256" key="5">
    <source>
        <dbReference type="ARBA" id="ARBA00022763"/>
    </source>
</evidence>
<evidence type="ECO:0000256" key="10">
    <source>
        <dbReference type="SAM" id="MobiDB-lite"/>
    </source>
</evidence>
<dbReference type="InterPro" id="IPR006166">
    <property type="entry name" value="ERCC4_domain"/>
</dbReference>
<keyword evidence="9" id="KW-0539">Nucleus</keyword>
<dbReference type="SMART" id="SM00891">
    <property type="entry name" value="ERCC4"/>
    <property type="match status" value="1"/>
</dbReference>
<reference evidence="12 13" key="1">
    <citation type="journal article" date="2020" name="G3 (Bethesda)">
        <title>Improved Reference Genome for Cyclotella cryptica CCMP332, a Model for Cell Wall Morphogenesis, Salinity Adaptation, and Lipid Production in Diatoms (Bacillariophyta).</title>
        <authorList>
            <person name="Roberts W.R."/>
            <person name="Downey K.M."/>
            <person name="Ruck E.C."/>
            <person name="Traller J.C."/>
            <person name="Alverson A.J."/>
        </authorList>
    </citation>
    <scope>NUCLEOTIDE SEQUENCE [LARGE SCALE GENOMIC DNA]</scope>
    <source>
        <strain evidence="12 13">CCMP332</strain>
    </source>
</reference>
<evidence type="ECO:0000256" key="1">
    <source>
        <dbReference type="ARBA" id="ARBA00004123"/>
    </source>
</evidence>
<gene>
    <name evidence="12" type="ORF">HJC23_001653</name>
</gene>
<dbReference type="AlphaFoldDB" id="A0ABD3QMT7"/>
<dbReference type="Gene3D" id="3.40.50.10130">
    <property type="match status" value="1"/>
</dbReference>
<dbReference type="GO" id="GO:0003677">
    <property type="term" value="F:DNA binding"/>
    <property type="evidence" value="ECO:0007669"/>
    <property type="project" value="UniProtKB-KW"/>
</dbReference>
<evidence type="ECO:0000313" key="13">
    <source>
        <dbReference type="Proteomes" id="UP001516023"/>
    </source>
</evidence>
<feature type="domain" description="ERCC4" evidence="11">
    <location>
        <begin position="899"/>
        <end position="979"/>
    </location>
</feature>
<evidence type="ECO:0000256" key="4">
    <source>
        <dbReference type="ARBA" id="ARBA00022759"/>
    </source>
</evidence>
<dbReference type="InterPro" id="IPR010994">
    <property type="entry name" value="RuvA_2-like"/>
</dbReference>
<dbReference type="GO" id="GO:0006281">
    <property type="term" value="P:DNA repair"/>
    <property type="evidence" value="ECO:0007669"/>
    <property type="project" value="UniProtKB-KW"/>
</dbReference>
<dbReference type="EMBL" id="JABMIG020000030">
    <property type="protein sequence ID" value="KAL3800816.1"/>
    <property type="molecule type" value="Genomic_DNA"/>
</dbReference>
<evidence type="ECO:0000256" key="8">
    <source>
        <dbReference type="ARBA" id="ARBA00023204"/>
    </source>
</evidence>
<dbReference type="PANTHER" id="PTHR10150:SF0">
    <property type="entry name" value="DNA REPAIR ENDONUCLEASE XPF"/>
    <property type="match status" value="1"/>
</dbReference>
<keyword evidence="4" id="KW-0255">Endonuclease</keyword>
<dbReference type="SUPFAM" id="SSF52980">
    <property type="entry name" value="Restriction endonuclease-like"/>
    <property type="match status" value="1"/>
</dbReference>
<evidence type="ECO:0000259" key="11">
    <source>
        <dbReference type="SMART" id="SM00891"/>
    </source>
</evidence>
<dbReference type="FunFam" id="3.40.50.10130:FF:000002">
    <property type="entry name" value="DNA repair endonuclease XPF"/>
    <property type="match status" value="1"/>
</dbReference>
<feature type="region of interest" description="Disordered" evidence="10">
    <location>
        <begin position="407"/>
        <end position="432"/>
    </location>
</feature>
<organism evidence="12 13">
    <name type="scientific">Cyclotella cryptica</name>
    <dbReference type="NCBI Taxonomy" id="29204"/>
    <lineage>
        <taxon>Eukaryota</taxon>
        <taxon>Sar</taxon>
        <taxon>Stramenopiles</taxon>
        <taxon>Ochrophyta</taxon>
        <taxon>Bacillariophyta</taxon>
        <taxon>Coscinodiscophyceae</taxon>
        <taxon>Thalassiosirophycidae</taxon>
        <taxon>Stephanodiscales</taxon>
        <taxon>Stephanodiscaceae</taxon>
        <taxon>Cyclotella</taxon>
    </lineage>
</organism>
<dbReference type="GO" id="GO:0005634">
    <property type="term" value="C:nucleus"/>
    <property type="evidence" value="ECO:0007669"/>
    <property type="project" value="UniProtKB-SubCell"/>
</dbReference>
<dbReference type="Gene3D" id="1.10.150.20">
    <property type="entry name" value="5' to 3' exonuclease, C-terminal subdomain"/>
    <property type="match status" value="1"/>
</dbReference>
<sequence length="1135" mass="128342">MYGYHRAITLLSPHTRHHPRTLRQSSSPPPTPTTPAFTSDDHRIIQAKSILRPLFKKIGKPLGMTNRRKRPRPSTTDSSSPSAQDVITIDDGNEIDDAPPPSKSLVNNHFHSQLPAYLSEAFSDLYAQDGLVVMGRGLGWLGLLAAFCRFYGDNGDDDDDYNDNDTKTNHRQHDGTNNTHTKRPLIFVLNLRENERRILLDTLSSWGMPSHRLPVLITNEAGQSKDRSLLYARGGLFLITSRILIVDLLNGTANAREIEGMLVGHAEKVDEGSTEAFILRIFRGQKYFVHGGHNHNDDNNNSNAGFVKAFTDDAASLVRGFARVEKVMKSLQVPNLYLYPRFHASVAEELERHPPVVEELHVPLSEGMKRIQGAIAAAVRACMRDLRSRCPLVDFSELFRGDGWGDDAARDSANGGPGRKRRRGGENGGCGNNKSNWEIDIKKIVSTNFDMIVSKQLQGDWHRLGPDVKQRISDLTSLRKLFYQLIQSDCVSFWRTLEGIKARSVGHSSWILDTVGERLFELAKDRVYRIKRSDDKAVGTLERVLEENPKERLVHQVLTEIQNRWNAKVASSDSNDTRRSAYVLMMVKDGYTLRSVQSFLSLGKGLSMEERWRRYLKIVNEKTKSIIGSVNGGIDSLSEEQRLLFENDYPDKNIVDLNENLREQDRKRDLSDRKRRHDKITTERVRGMVDADAIRNRAQLDEVVEESKRDIMSYSHEAALRPWDDSDSESTSSSSSDDDDPELGYTVKPLEGFNLIIRAFDKLDDGEAELLLRDVMPSYVILYDSEPNFIRALEIYSNSVHALDNSTDRLQVFFLLYEAIAEESSFLQSLDREKKAFERLIDHKKRMPHALPTFNNFSTQEMQQTRGGVGGSYAGGTLPLSMDTRTGGGKQAAQKERRDIAVDVREFRSSLPSILHQGGMRLAPVTLTVGDFVLSNVHCVERKSISDLFGSFASGRLYSQAESMSKHYKCPCLLIEFDPEKTFELQSKHDLGGDIKMDSICSKLALLTMHFPKLRILWSRSPHETLKLFKKLKRNHQEVDVEKAVEIGNNDSLDDLLFGGADGYDEDEDNDDVNETAQRMLLRLPGVNPHNARKIMSECDSIAELAELSREELRAMVGPIAGQKLFTFFRQRFTA</sequence>
<evidence type="ECO:0000256" key="2">
    <source>
        <dbReference type="ARBA" id="ARBA00010015"/>
    </source>
</evidence>
<feature type="region of interest" description="Disordered" evidence="10">
    <location>
        <begin position="61"/>
        <end position="104"/>
    </location>
</feature>
<comment type="subcellular location">
    <subcellularLocation>
        <location evidence="1">Nucleus</location>
    </subcellularLocation>
</comment>
<feature type="region of interest" description="Disordered" evidence="10">
    <location>
        <begin position="720"/>
        <end position="744"/>
    </location>
</feature>
<evidence type="ECO:0000256" key="7">
    <source>
        <dbReference type="ARBA" id="ARBA00023125"/>
    </source>
</evidence>
<evidence type="ECO:0000256" key="9">
    <source>
        <dbReference type="ARBA" id="ARBA00023242"/>
    </source>
</evidence>
<dbReference type="InterPro" id="IPR047520">
    <property type="entry name" value="XPF_nuclease"/>
</dbReference>
<dbReference type="Proteomes" id="UP001516023">
    <property type="component" value="Unassembled WGS sequence"/>
</dbReference>
<evidence type="ECO:0000313" key="12">
    <source>
        <dbReference type="EMBL" id="KAL3800816.1"/>
    </source>
</evidence>
<comment type="caution">
    <text evidence="12">The sequence shown here is derived from an EMBL/GenBank/DDBJ whole genome shotgun (WGS) entry which is preliminary data.</text>
</comment>
<keyword evidence="6" id="KW-0378">Hydrolase</keyword>
<dbReference type="GO" id="GO:0016787">
    <property type="term" value="F:hydrolase activity"/>
    <property type="evidence" value="ECO:0007669"/>
    <property type="project" value="UniProtKB-KW"/>
</dbReference>
<dbReference type="PANTHER" id="PTHR10150">
    <property type="entry name" value="DNA REPAIR ENDONUCLEASE XPF"/>
    <property type="match status" value="1"/>
</dbReference>
<keyword evidence="13" id="KW-1185">Reference proteome</keyword>
<dbReference type="InterPro" id="IPR011335">
    <property type="entry name" value="Restrct_endonuc-II-like"/>
</dbReference>
<keyword evidence="7" id="KW-0238">DNA-binding</keyword>
<keyword evidence="8" id="KW-0234">DNA repair</keyword>
<feature type="compositionally biased region" description="Low complexity" evidence="10">
    <location>
        <begin position="73"/>
        <end position="82"/>
    </location>
</feature>
<proteinExistence type="inferred from homology"/>
<keyword evidence="5" id="KW-0227">DNA damage</keyword>
<keyword evidence="3" id="KW-0540">Nuclease</keyword>
<comment type="similarity">
    <text evidence="2">Belongs to the XPF family.</text>
</comment>
<protein>
    <recommendedName>
        <fullName evidence="11">ERCC4 domain-containing protein</fullName>
    </recommendedName>
</protein>